<evidence type="ECO:0000313" key="2">
    <source>
        <dbReference type="EMBL" id="KAB2810019.1"/>
    </source>
</evidence>
<accession>A0A6N6RG18</accession>
<comment type="caution">
    <text evidence="2">The sequence shown here is derived from an EMBL/GenBank/DDBJ whole genome shotgun (WGS) entry which is preliminary data.</text>
</comment>
<dbReference type="InterPro" id="IPR027417">
    <property type="entry name" value="P-loop_NTPase"/>
</dbReference>
<organism evidence="2 3">
    <name type="scientific">Phaeocystidibacter luteus</name>
    <dbReference type="NCBI Taxonomy" id="911197"/>
    <lineage>
        <taxon>Bacteria</taxon>
        <taxon>Pseudomonadati</taxon>
        <taxon>Bacteroidota</taxon>
        <taxon>Flavobacteriia</taxon>
        <taxon>Flavobacteriales</taxon>
        <taxon>Phaeocystidibacteraceae</taxon>
        <taxon>Phaeocystidibacter</taxon>
    </lineage>
</organism>
<dbReference type="Gene3D" id="3.40.50.300">
    <property type="entry name" value="P-loop containing nucleotide triphosphate hydrolases"/>
    <property type="match status" value="1"/>
</dbReference>
<dbReference type="PANTHER" id="PTHR37291:SF1">
    <property type="entry name" value="TYPE IV METHYL-DIRECTED RESTRICTION ENZYME ECOKMCRB SUBUNIT"/>
    <property type="match status" value="1"/>
</dbReference>
<dbReference type="EMBL" id="WBVO01000006">
    <property type="protein sequence ID" value="KAB2810019.1"/>
    <property type="molecule type" value="Genomic_DNA"/>
</dbReference>
<feature type="domain" description="ATPase dynein-related AAA" evidence="1">
    <location>
        <begin position="514"/>
        <end position="647"/>
    </location>
</feature>
<name>A0A6N6RG18_9FLAO</name>
<dbReference type="GO" id="GO:0016887">
    <property type="term" value="F:ATP hydrolysis activity"/>
    <property type="evidence" value="ECO:0007669"/>
    <property type="project" value="InterPro"/>
</dbReference>
<protein>
    <submittedName>
        <fullName evidence="2">AAA domain-containing protein</fullName>
    </submittedName>
</protein>
<dbReference type="Pfam" id="PF07728">
    <property type="entry name" value="AAA_5"/>
    <property type="match status" value="1"/>
</dbReference>
<reference evidence="2 3" key="1">
    <citation type="submission" date="2019-09" db="EMBL/GenBank/DDBJ databases">
        <title>Genomes of family Cryomorphaceae.</title>
        <authorList>
            <person name="Bowman J.P."/>
        </authorList>
    </citation>
    <scope>NUCLEOTIDE SEQUENCE [LARGE SCALE GENOMIC DNA]</scope>
    <source>
        <strain evidence="2 3">LMG 25704</strain>
    </source>
</reference>
<keyword evidence="3" id="KW-1185">Reference proteome</keyword>
<dbReference type="OrthoDB" id="9781481at2"/>
<dbReference type="PANTHER" id="PTHR37291">
    <property type="entry name" value="5-METHYLCYTOSINE-SPECIFIC RESTRICTION ENZYME B"/>
    <property type="match status" value="1"/>
</dbReference>
<dbReference type="GO" id="GO:0005524">
    <property type="term" value="F:ATP binding"/>
    <property type="evidence" value="ECO:0007669"/>
    <property type="project" value="InterPro"/>
</dbReference>
<dbReference type="InterPro" id="IPR052934">
    <property type="entry name" value="Methyl-DNA_Rec/Restrict_Enz"/>
</dbReference>
<sequence length="779" mass="89463">MKNIPESVILWHRDIFEFLSHKFKEENGPKFWIRQRQNEKTKAGLIFQGTASYAYISFHNGSGGQNMTRSIGWVQHFDKQGNPDGTTFEINFPYKPTKREEKEIEVYHKIKEEFPQLEKTRPTRYQWDNPTTNGIEGLEVFIKDFLPKINRIIEESKIETLEIPTSILESSIERVRSQIESDNNSDPLWEELVSTVKRINNTAEVTDFFKRLQVIIKSNKLTEDDPRTYYSCRDSKLIHATFGSHYGIWIESKKSDTQLGFVVSENTLGNAQGKEFQTIDVSDKSQIDILFTRAQEVITKTLSQYESSPHRKRNEGRFNPWIYRVALDSSLLAKLLTEESLPASKTQPAMKQDSVEATNRIYFGPPGTGKTYELKENLFSQYSSVSDNVSEKDLINTAVQNLKWWEVLALGLVDDGPCDVSTLLENRWVKEKIAINSSKEPRRTVWGSLQNHSNENSKTVNVRDRSFPFLFDKDENSNWYLLGDTFSEIGQSLLELRRSINENNSESPAINRYMFCTFHQSFTYEDFVEGIKPTLDENEGQESSTQLSYEIKSGAFKLICQLAKSDPDHRYAIFIDEINRGNVAAIFGELITLIEADKREGEENEISVTLPYSKQKFSVPSNLDIYGTMNTADRSVEALDSALRRRFEFVEVGPKPEKLGTVEDISMSKMLEVINARLTWLKDKDHTIGHAYFMRVDTTEELRLVFKNKVVPLLEEYFFNAPEEIKAVLGDGFVEEISNPWSNGNTPDGYDGEKIRIRVPDEADAFMKAIKEGILGEVE</sequence>
<dbReference type="Proteomes" id="UP000468650">
    <property type="component" value="Unassembled WGS sequence"/>
</dbReference>
<dbReference type="AlphaFoldDB" id="A0A6N6RG18"/>
<dbReference type="InterPro" id="IPR011704">
    <property type="entry name" value="ATPase_dyneun-rel_AAA"/>
</dbReference>
<proteinExistence type="predicted"/>
<gene>
    <name evidence="2" type="ORF">F8C67_09060</name>
</gene>
<dbReference type="RefSeq" id="WP_151667520.1">
    <property type="nucleotide sequence ID" value="NZ_WBVO01000006.1"/>
</dbReference>
<evidence type="ECO:0000313" key="3">
    <source>
        <dbReference type="Proteomes" id="UP000468650"/>
    </source>
</evidence>
<dbReference type="SUPFAM" id="SSF52540">
    <property type="entry name" value="P-loop containing nucleoside triphosphate hydrolases"/>
    <property type="match status" value="1"/>
</dbReference>
<evidence type="ECO:0000259" key="1">
    <source>
        <dbReference type="Pfam" id="PF07728"/>
    </source>
</evidence>